<dbReference type="PANTHER" id="PTHR19446">
    <property type="entry name" value="REVERSE TRANSCRIPTASES"/>
    <property type="match status" value="1"/>
</dbReference>
<comment type="caution">
    <text evidence="2">The sequence shown here is derived from an EMBL/GenBank/DDBJ whole genome shotgun (WGS) entry which is preliminary data.</text>
</comment>
<evidence type="ECO:0000313" key="3">
    <source>
        <dbReference type="Proteomes" id="UP001460270"/>
    </source>
</evidence>
<dbReference type="Pfam" id="PF00078">
    <property type="entry name" value="RVT_1"/>
    <property type="match status" value="1"/>
</dbReference>
<dbReference type="Proteomes" id="UP001460270">
    <property type="component" value="Unassembled WGS sequence"/>
</dbReference>
<dbReference type="AlphaFoldDB" id="A0AAW0MLX5"/>
<sequence>MLGPPHRGFIEGPGPSENITVLSGLIRLSRREGRDLAVVFIDLAKAFDTVSHQLIDGGFVRLIEDSYRGCHSRVKTKEGPTGPLAIKLEVKQGDPLSPTLFNLSLDPLLYALDKLGRGVELGEDSTVTSLAYADDLVQLSDSWDGMAVVEAFSRLSGLKTNPKKCASFFLQHVKRKSHLNNCRRWELGGQPIKQVGYGEHIKYLGVLIEPTKGVCSPNVLETLDGILEKIKKTPLKPSQKIELLRTYALPRILYVLDHGLDGSGQAHQEIRQGVVTPGLGQQCQGIKGSGVCKMERPLGAGQGVAHFKGDKTSNFWCKDPVGAGLTESEFLIALKLRSNTFRTGSEGWSSSQADNCRLCGTQRPLAHVVSHCPNLKEQSMQNHNNQGDC</sequence>
<evidence type="ECO:0000259" key="1">
    <source>
        <dbReference type="PROSITE" id="PS50878"/>
    </source>
</evidence>
<dbReference type="CDD" id="cd01650">
    <property type="entry name" value="RT_nLTR_like"/>
    <property type="match status" value="1"/>
</dbReference>
<name>A0AAW0MLX5_9GOBI</name>
<dbReference type="InterPro" id="IPR000477">
    <property type="entry name" value="RT_dom"/>
</dbReference>
<gene>
    <name evidence="2" type="ORF">WMY93_029764</name>
</gene>
<dbReference type="InterPro" id="IPR043502">
    <property type="entry name" value="DNA/RNA_pol_sf"/>
</dbReference>
<accession>A0AAW0MLX5</accession>
<feature type="domain" description="Reverse transcriptase" evidence="1">
    <location>
        <begin position="1"/>
        <end position="208"/>
    </location>
</feature>
<dbReference type="SUPFAM" id="SSF56672">
    <property type="entry name" value="DNA/RNA polymerases"/>
    <property type="match status" value="1"/>
</dbReference>
<dbReference type="PROSITE" id="PS50878">
    <property type="entry name" value="RT_POL"/>
    <property type="match status" value="1"/>
</dbReference>
<proteinExistence type="predicted"/>
<reference evidence="3" key="1">
    <citation type="submission" date="2024-04" db="EMBL/GenBank/DDBJ databases">
        <title>Salinicola lusitanus LLJ914,a marine bacterium isolated from the Okinawa Trough.</title>
        <authorList>
            <person name="Li J."/>
        </authorList>
    </citation>
    <scope>NUCLEOTIDE SEQUENCE [LARGE SCALE GENOMIC DNA]</scope>
</reference>
<organism evidence="2 3">
    <name type="scientific">Mugilogobius chulae</name>
    <name type="common">yellowstripe goby</name>
    <dbReference type="NCBI Taxonomy" id="88201"/>
    <lineage>
        <taxon>Eukaryota</taxon>
        <taxon>Metazoa</taxon>
        <taxon>Chordata</taxon>
        <taxon>Craniata</taxon>
        <taxon>Vertebrata</taxon>
        <taxon>Euteleostomi</taxon>
        <taxon>Actinopterygii</taxon>
        <taxon>Neopterygii</taxon>
        <taxon>Teleostei</taxon>
        <taxon>Neoteleostei</taxon>
        <taxon>Acanthomorphata</taxon>
        <taxon>Gobiaria</taxon>
        <taxon>Gobiiformes</taxon>
        <taxon>Gobioidei</taxon>
        <taxon>Gobiidae</taxon>
        <taxon>Gobionellinae</taxon>
        <taxon>Mugilogobius</taxon>
    </lineage>
</organism>
<protein>
    <recommendedName>
        <fullName evidence="1">Reverse transcriptase domain-containing protein</fullName>
    </recommendedName>
</protein>
<keyword evidence="3" id="KW-1185">Reference proteome</keyword>
<dbReference type="EMBL" id="JBBPFD010000022">
    <property type="protein sequence ID" value="KAK7881355.1"/>
    <property type="molecule type" value="Genomic_DNA"/>
</dbReference>
<evidence type="ECO:0000313" key="2">
    <source>
        <dbReference type="EMBL" id="KAK7881355.1"/>
    </source>
</evidence>